<comment type="cofactor">
    <cofactor evidence="1">
        <name>[4Fe-4S] cluster</name>
        <dbReference type="ChEBI" id="CHEBI:49883"/>
    </cofactor>
</comment>
<feature type="domain" description="Radical SAM core" evidence="7">
    <location>
        <begin position="17"/>
        <end position="257"/>
    </location>
</feature>
<dbReference type="Pfam" id="PF16199">
    <property type="entry name" value="Radical_SAM_C"/>
    <property type="match status" value="1"/>
</dbReference>
<dbReference type="SMART" id="SM00729">
    <property type="entry name" value="Elp3"/>
    <property type="match status" value="1"/>
</dbReference>
<dbReference type="GO" id="GO:0051539">
    <property type="term" value="F:4 iron, 4 sulfur cluster binding"/>
    <property type="evidence" value="ECO:0007669"/>
    <property type="project" value="UniProtKB-KW"/>
</dbReference>
<evidence type="ECO:0000256" key="3">
    <source>
        <dbReference type="ARBA" id="ARBA00022691"/>
    </source>
</evidence>
<dbReference type="Pfam" id="PF04055">
    <property type="entry name" value="Radical_SAM"/>
    <property type="match status" value="1"/>
</dbReference>
<reference evidence="8" key="1">
    <citation type="journal article" date="2021" name="PeerJ">
        <title>Extensive microbial diversity within the chicken gut microbiome revealed by metagenomics and culture.</title>
        <authorList>
            <person name="Gilroy R."/>
            <person name="Ravi A."/>
            <person name="Getino M."/>
            <person name="Pursley I."/>
            <person name="Horton D.L."/>
            <person name="Alikhan N.F."/>
            <person name="Baker D."/>
            <person name="Gharbi K."/>
            <person name="Hall N."/>
            <person name="Watson M."/>
            <person name="Adriaenssens E.M."/>
            <person name="Foster-Nyarko E."/>
            <person name="Jarju S."/>
            <person name="Secka A."/>
            <person name="Antonio M."/>
            <person name="Oren A."/>
            <person name="Chaudhuri R.R."/>
            <person name="La Ragione R."/>
            <person name="Hildebrand F."/>
            <person name="Pallen M.J."/>
        </authorList>
    </citation>
    <scope>NUCLEOTIDE SEQUENCE</scope>
    <source>
        <strain evidence="8">USAMLcec4-12693</strain>
    </source>
</reference>
<evidence type="ECO:0000313" key="8">
    <source>
        <dbReference type="EMBL" id="HJH49368.1"/>
    </source>
</evidence>
<dbReference type="PANTHER" id="PTHR11135">
    <property type="entry name" value="HISTONE ACETYLTRANSFERASE-RELATED"/>
    <property type="match status" value="1"/>
</dbReference>
<dbReference type="SUPFAM" id="SSF102114">
    <property type="entry name" value="Radical SAM enzymes"/>
    <property type="match status" value="1"/>
</dbReference>
<dbReference type="InterPro" id="IPR032432">
    <property type="entry name" value="Radical_SAM_C"/>
</dbReference>
<dbReference type="SFLD" id="SFLDG01086">
    <property type="entry name" value="elongater_protein-like"/>
    <property type="match status" value="1"/>
</dbReference>
<dbReference type="EMBL" id="DYXE01000036">
    <property type="protein sequence ID" value="HJH49368.1"/>
    <property type="molecule type" value="Genomic_DNA"/>
</dbReference>
<proteinExistence type="predicted"/>
<dbReference type="InterPro" id="IPR039661">
    <property type="entry name" value="ELP3"/>
</dbReference>
<evidence type="ECO:0000256" key="2">
    <source>
        <dbReference type="ARBA" id="ARBA00022485"/>
    </source>
</evidence>
<dbReference type="InterPro" id="IPR007197">
    <property type="entry name" value="rSAM"/>
</dbReference>
<evidence type="ECO:0000256" key="5">
    <source>
        <dbReference type="ARBA" id="ARBA00023004"/>
    </source>
</evidence>
<organism evidence="8 9">
    <name type="scientific">Merdimonas faecis</name>
    <dbReference type="NCBI Taxonomy" id="1653435"/>
    <lineage>
        <taxon>Bacteria</taxon>
        <taxon>Bacillati</taxon>
        <taxon>Bacillota</taxon>
        <taxon>Clostridia</taxon>
        <taxon>Lachnospirales</taxon>
        <taxon>Lachnospiraceae</taxon>
        <taxon>Merdimonas</taxon>
    </lineage>
</organism>
<keyword evidence="2" id="KW-0004">4Fe-4S</keyword>
<name>A0A9D3AIX4_9FIRM</name>
<evidence type="ECO:0000313" key="9">
    <source>
        <dbReference type="Proteomes" id="UP000813420"/>
    </source>
</evidence>
<dbReference type="RefSeq" id="WP_277271761.1">
    <property type="nucleotide sequence ID" value="NZ_DYXE01000036.1"/>
</dbReference>
<dbReference type="InterPro" id="IPR005911">
    <property type="entry name" value="YhcC-like"/>
</dbReference>
<dbReference type="PANTHER" id="PTHR11135:SF1">
    <property type="entry name" value="PROTEIN YHCC"/>
    <property type="match status" value="1"/>
</dbReference>
<dbReference type="InterPro" id="IPR023404">
    <property type="entry name" value="rSAM_horseshoe"/>
</dbReference>
<evidence type="ECO:0000259" key="7">
    <source>
        <dbReference type="PROSITE" id="PS51918"/>
    </source>
</evidence>
<dbReference type="GO" id="GO:0003824">
    <property type="term" value="F:catalytic activity"/>
    <property type="evidence" value="ECO:0007669"/>
    <property type="project" value="InterPro"/>
</dbReference>
<dbReference type="NCBIfam" id="TIGR01212">
    <property type="entry name" value="TIGR01212 family radical SAM protein"/>
    <property type="match status" value="1"/>
</dbReference>
<reference evidence="8" key="2">
    <citation type="submission" date="2021-09" db="EMBL/GenBank/DDBJ databases">
        <authorList>
            <person name="Gilroy R."/>
        </authorList>
    </citation>
    <scope>NUCLEOTIDE SEQUENCE</scope>
    <source>
        <strain evidence="8">USAMLcec4-12693</strain>
    </source>
</reference>
<keyword evidence="6" id="KW-0411">Iron-sulfur</keyword>
<evidence type="ECO:0000256" key="6">
    <source>
        <dbReference type="ARBA" id="ARBA00023014"/>
    </source>
</evidence>
<dbReference type="PROSITE" id="PS51918">
    <property type="entry name" value="RADICAL_SAM"/>
    <property type="match status" value="1"/>
</dbReference>
<dbReference type="InterPro" id="IPR058240">
    <property type="entry name" value="rSAM_sf"/>
</dbReference>
<dbReference type="Gene3D" id="3.80.30.20">
    <property type="entry name" value="tm_1862 like domain"/>
    <property type="match status" value="1"/>
</dbReference>
<evidence type="ECO:0000256" key="1">
    <source>
        <dbReference type="ARBA" id="ARBA00001966"/>
    </source>
</evidence>
<evidence type="ECO:0000256" key="4">
    <source>
        <dbReference type="ARBA" id="ARBA00022723"/>
    </source>
</evidence>
<dbReference type="SFLD" id="SFLDS00029">
    <property type="entry name" value="Radical_SAM"/>
    <property type="match status" value="1"/>
</dbReference>
<dbReference type="InterPro" id="IPR006638">
    <property type="entry name" value="Elp3/MiaA/NifB-like_rSAM"/>
</dbReference>
<dbReference type="AlphaFoldDB" id="A0A9D3AIX4"/>
<keyword evidence="4" id="KW-0479">Metal-binding</keyword>
<sequence>MQETIPYYPYSEYLKTKYGEKVYKLPVNLPVTCPNRRNGRGCAFCAESGTGFEAMESSVPVKEQLLTAKARIAKRYHAYKYIAYFQNYTNTYLPLEDFRQYLLEAAETEDIVEIAVSTRPDCIAPGYLDVLDGIRSTYGISITLELGLQTVNYHTLLAVSRGHTLAEFLDAVQMIRPYGFDLCTHVILNLPGDHLTDAVETAKILSALRVNIVKVHSLYIAKNTRLCEEYENGTIALCSKEEYFRRVIAFLEYLSPDIAVERLFSRIPEKDSVFCNWGASWWKLRDELLDIMTREGLRQGSRFDYLGGAALKEEVFIGR</sequence>
<gene>
    <name evidence="8" type="ORF">K8V39_03800</name>
</gene>
<dbReference type="SFLD" id="SFLDG01091">
    <property type="entry name" value="uncharacterized_CHP01210-like"/>
    <property type="match status" value="1"/>
</dbReference>
<dbReference type="Proteomes" id="UP000813420">
    <property type="component" value="Unassembled WGS sequence"/>
</dbReference>
<keyword evidence="3" id="KW-0949">S-adenosyl-L-methionine</keyword>
<keyword evidence="5" id="KW-0408">Iron</keyword>
<dbReference type="GO" id="GO:0046872">
    <property type="term" value="F:metal ion binding"/>
    <property type="evidence" value="ECO:0007669"/>
    <property type="project" value="UniProtKB-KW"/>
</dbReference>
<comment type="caution">
    <text evidence="8">The sequence shown here is derived from an EMBL/GenBank/DDBJ whole genome shotgun (WGS) entry which is preliminary data.</text>
</comment>
<accession>A0A9D3AIX4</accession>
<protein>
    <submittedName>
        <fullName evidence="8">TIGR01212 family radical SAM protein</fullName>
    </submittedName>
</protein>